<evidence type="ECO:0000259" key="11">
    <source>
        <dbReference type="PROSITE" id="PS50109"/>
    </source>
</evidence>
<dbReference type="SUPFAM" id="SSF55874">
    <property type="entry name" value="ATPase domain of HSP90 chaperone/DNA topoisomerase II/histidine kinase"/>
    <property type="match status" value="1"/>
</dbReference>
<dbReference type="Gene3D" id="3.30.565.10">
    <property type="entry name" value="Histidine kinase-like ATPase, C-terminal domain"/>
    <property type="match status" value="1"/>
</dbReference>
<dbReference type="InterPro" id="IPR036890">
    <property type="entry name" value="HATPase_C_sf"/>
</dbReference>
<keyword evidence="8" id="KW-0902">Two-component regulatory system</keyword>
<evidence type="ECO:0000256" key="1">
    <source>
        <dbReference type="ARBA" id="ARBA00000085"/>
    </source>
</evidence>
<dbReference type="Pfam" id="PF00512">
    <property type="entry name" value="HisKA"/>
    <property type="match status" value="1"/>
</dbReference>
<keyword evidence="15" id="KW-1185">Reference proteome</keyword>
<evidence type="ECO:0000256" key="8">
    <source>
        <dbReference type="ARBA" id="ARBA00023012"/>
    </source>
</evidence>
<dbReference type="PANTHER" id="PTHR43065">
    <property type="entry name" value="SENSOR HISTIDINE KINASE"/>
    <property type="match status" value="1"/>
</dbReference>
<dbReference type="NCBIfam" id="TIGR00229">
    <property type="entry name" value="sensory_box"/>
    <property type="match status" value="2"/>
</dbReference>
<feature type="coiled-coil region" evidence="9">
    <location>
        <begin position="102"/>
        <end position="129"/>
    </location>
</feature>
<dbReference type="InterPro" id="IPR003661">
    <property type="entry name" value="HisK_dim/P_dom"/>
</dbReference>
<dbReference type="InterPro" id="IPR001610">
    <property type="entry name" value="PAC"/>
</dbReference>
<evidence type="ECO:0000256" key="4">
    <source>
        <dbReference type="ARBA" id="ARBA00022679"/>
    </source>
</evidence>
<feature type="domain" description="PAC" evidence="13">
    <location>
        <begin position="199"/>
        <end position="247"/>
    </location>
</feature>
<dbReference type="Proteomes" id="UP000515847">
    <property type="component" value="Chromosome"/>
</dbReference>
<keyword evidence="7" id="KW-0067">ATP-binding</keyword>
<proteinExistence type="predicted"/>
<feature type="transmembrane region" description="Helical" evidence="10">
    <location>
        <begin position="44"/>
        <end position="66"/>
    </location>
</feature>
<feature type="domain" description="PAS" evidence="12">
    <location>
        <begin position="126"/>
        <end position="196"/>
    </location>
</feature>
<keyword evidence="6" id="KW-0418">Kinase</keyword>
<keyword evidence="3" id="KW-0597">Phosphoprotein</keyword>
<evidence type="ECO:0000256" key="2">
    <source>
        <dbReference type="ARBA" id="ARBA00012438"/>
    </source>
</evidence>
<dbReference type="InterPro" id="IPR000700">
    <property type="entry name" value="PAS-assoc_C"/>
</dbReference>
<evidence type="ECO:0000259" key="12">
    <source>
        <dbReference type="PROSITE" id="PS50112"/>
    </source>
</evidence>
<dbReference type="PROSITE" id="PS50113">
    <property type="entry name" value="PAC"/>
    <property type="match status" value="3"/>
</dbReference>
<dbReference type="InterPro" id="IPR005467">
    <property type="entry name" value="His_kinase_dom"/>
</dbReference>
<dbReference type="GO" id="GO:0005524">
    <property type="term" value="F:ATP binding"/>
    <property type="evidence" value="ECO:0007669"/>
    <property type="project" value="UniProtKB-KW"/>
</dbReference>
<feature type="domain" description="PAS" evidence="12">
    <location>
        <begin position="375"/>
        <end position="444"/>
    </location>
</feature>
<evidence type="ECO:0000313" key="14">
    <source>
        <dbReference type="EMBL" id="QNB47353.1"/>
    </source>
</evidence>
<dbReference type="Pfam" id="PF13426">
    <property type="entry name" value="PAS_9"/>
    <property type="match status" value="1"/>
</dbReference>
<evidence type="ECO:0000256" key="9">
    <source>
        <dbReference type="SAM" id="Coils"/>
    </source>
</evidence>
<keyword evidence="10" id="KW-0472">Membrane</keyword>
<dbReference type="AlphaFoldDB" id="A0A7G6E5J9"/>
<dbReference type="CDD" id="cd00082">
    <property type="entry name" value="HisKA"/>
    <property type="match status" value="1"/>
</dbReference>
<dbReference type="RefSeq" id="WP_051965583.1">
    <property type="nucleotide sequence ID" value="NZ_CP045798.1"/>
</dbReference>
<dbReference type="KEGG" id="tfr:BR63_14275"/>
<keyword evidence="9" id="KW-0175">Coiled coil</keyword>
<feature type="domain" description="PAC" evidence="13">
    <location>
        <begin position="321"/>
        <end position="374"/>
    </location>
</feature>
<comment type="catalytic activity">
    <reaction evidence="1">
        <text>ATP + protein L-histidine = ADP + protein N-phospho-L-histidine.</text>
        <dbReference type="EC" id="2.7.13.3"/>
    </reaction>
</comment>
<keyword evidence="10" id="KW-1133">Transmembrane helix</keyword>
<dbReference type="InterPro" id="IPR004358">
    <property type="entry name" value="Sig_transdc_His_kin-like_C"/>
</dbReference>
<feature type="domain" description="PAC" evidence="13">
    <location>
        <begin position="444"/>
        <end position="497"/>
    </location>
</feature>
<keyword evidence="10" id="KW-0812">Transmembrane</keyword>
<dbReference type="Pfam" id="PF08448">
    <property type="entry name" value="PAS_4"/>
    <property type="match status" value="2"/>
</dbReference>
<dbReference type="InterPro" id="IPR000014">
    <property type="entry name" value="PAS"/>
</dbReference>
<dbReference type="GO" id="GO:0000155">
    <property type="term" value="F:phosphorelay sensor kinase activity"/>
    <property type="evidence" value="ECO:0007669"/>
    <property type="project" value="InterPro"/>
</dbReference>
<dbReference type="Gene3D" id="1.10.287.130">
    <property type="match status" value="1"/>
</dbReference>
<keyword evidence="4" id="KW-0808">Transferase</keyword>
<dbReference type="PROSITE" id="PS50109">
    <property type="entry name" value="HIS_KIN"/>
    <property type="match status" value="1"/>
</dbReference>
<dbReference type="SMART" id="SM00387">
    <property type="entry name" value="HATPase_c"/>
    <property type="match status" value="1"/>
</dbReference>
<protein>
    <recommendedName>
        <fullName evidence="2">histidine kinase</fullName>
        <ecNumber evidence="2">2.7.13.3</ecNumber>
    </recommendedName>
</protein>
<accession>A0A7G6E5J9</accession>
<dbReference type="SMART" id="SM00086">
    <property type="entry name" value="PAC"/>
    <property type="match status" value="2"/>
</dbReference>
<dbReference type="InterPro" id="IPR036097">
    <property type="entry name" value="HisK_dim/P_sf"/>
</dbReference>
<feature type="domain" description="Histidine kinase" evidence="11">
    <location>
        <begin position="510"/>
        <end position="714"/>
    </location>
</feature>
<name>A0A7G6E5J9_THEFR</name>
<dbReference type="Gene3D" id="3.30.450.20">
    <property type="entry name" value="PAS domain"/>
    <property type="match status" value="3"/>
</dbReference>
<evidence type="ECO:0000313" key="15">
    <source>
        <dbReference type="Proteomes" id="UP000515847"/>
    </source>
</evidence>
<evidence type="ECO:0000256" key="7">
    <source>
        <dbReference type="ARBA" id="ARBA00022840"/>
    </source>
</evidence>
<dbReference type="PRINTS" id="PR00344">
    <property type="entry name" value="BCTRLSENSOR"/>
</dbReference>
<dbReference type="EMBL" id="CP045798">
    <property type="protein sequence ID" value="QNB47353.1"/>
    <property type="molecule type" value="Genomic_DNA"/>
</dbReference>
<dbReference type="PANTHER" id="PTHR43065:SF46">
    <property type="entry name" value="C4-DICARBOXYLATE TRANSPORT SENSOR PROTEIN DCTB"/>
    <property type="match status" value="1"/>
</dbReference>
<dbReference type="InterPro" id="IPR013656">
    <property type="entry name" value="PAS_4"/>
</dbReference>
<dbReference type="SMART" id="SM00091">
    <property type="entry name" value="PAS"/>
    <property type="match status" value="3"/>
</dbReference>
<evidence type="ECO:0000259" key="13">
    <source>
        <dbReference type="PROSITE" id="PS50113"/>
    </source>
</evidence>
<reference evidence="14 15" key="1">
    <citation type="journal article" date="2019" name="Front. Microbiol.">
        <title>Thermoanaerosceptrum fracticalcis gen. nov. sp. nov., a Novel Fumarate-Fermenting Microorganism From a Deep Fractured Carbonate Aquifer of the US Great Basin.</title>
        <authorList>
            <person name="Hamilton-Brehm S.D."/>
            <person name="Stewart L.E."/>
            <person name="Zavarin M."/>
            <person name="Caldwell M."/>
            <person name="Lawson P.A."/>
            <person name="Onstott T.C."/>
            <person name="Grzymski J."/>
            <person name="Neveux I."/>
            <person name="Lollar B.S."/>
            <person name="Russell C.E."/>
            <person name="Moser D.P."/>
        </authorList>
    </citation>
    <scope>NUCLEOTIDE SEQUENCE [LARGE SCALE GENOMIC DNA]</scope>
    <source>
        <strain evidence="14 15">DRI-13</strain>
    </source>
</reference>
<feature type="transmembrane region" description="Helical" evidence="10">
    <location>
        <begin position="18"/>
        <end position="37"/>
    </location>
</feature>
<dbReference type="SUPFAM" id="SSF55785">
    <property type="entry name" value="PYP-like sensor domain (PAS domain)"/>
    <property type="match status" value="3"/>
</dbReference>
<dbReference type="InterPro" id="IPR035965">
    <property type="entry name" value="PAS-like_dom_sf"/>
</dbReference>
<organism evidence="14 15">
    <name type="scientific">Thermanaerosceptrum fracticalcis</name>
    <dbReference type="NCBI Taxonomy" id="1712410"/>
    <lineage>
        <taxon>Bacteria</taxon>
        <taxon>Bacillati</taxon>
        <taxon>Bacillota</taxon>
        <taxon>Clostridia</taxon>
        <taxon>Eubacteriales</taxon>
        <taxon>Peptococcaceae</taxon>
        <taxon>Thermanaerosceptrum</taxon>
    </lineage>
</organism>
<gene>
    <name evidence="14" type="ORF">BR63_14275</name>
</gene>
<dbReference type="PROSITE" id="PS50112">
    <property type="entry name" value="PAS"/>
    <property type="match status" value="2"/>
</dbReference>
<evidence type="ECO:0000256" key="3">
    <source>
        <dbReference type="ARBA" id="ARBA00022553"/>
    </source>
</evidence>
<evidence type="ECO:0000256" key="10">
    <source>
        <dbReference type="SAM" id="Phobius"/>
    </source>
</evidence>
<sequence>MLCSKKHKIYPLQLTKRIYIWIILLITLAVIALTVLNERNTLNALNIIMVGFIVLVMLIFLTWHLLKRVEEELDTFTKAVLQDDVQFRTHTLPELRPLLYNVRKYTRELEDINQRLNSEIARRQLTEEELDHFFNLSLDILCIIGFDGYIKRVNPAFQRLLGYDRDGLTGRRLRDFVYPEDGDSTFRQIEKLGSGSHITHFENRLVCKDGALKWISWNAVPVTGRGIFYAVGRDISEQKRTEQVLAEQTRFLELVFKHTHTGLAIMDRNFNFIRVNEVYASYDKRDSSQFPGHNHFEFYPDDEVRAIFEKVVLSKEPFQVKARPFIYPHHPERGVTYWDWFLVPVLDAAGEVELLIFSLNNVTDQKRAEESLRRSEDQLRLITDALPVMIAYVDAGETYRYNNKMYEEWFGQDRSEMYGKHIKEVLGETYETIREHVAKALAGEQVTFEYILHRKGEPCYVRTTYIPHRGEEGKVQGFFAKVTDITEQKQLEKDLVRYEKMNLVGQMAAGVAHEIRNPMTTVYGFLQLFCLKQEFSSYRHYFKLMLEELNRANNIIGEFLSLAKSKPIYLKKENLNVIIESLLPLLQASAMHADKYIEVELGEIPEVCLNDNEIRQLILNLVRNGLEAMEPGGRLTVTTFREGEEIVLAVKDEGKGIDSEILEHIGMPFFTTKKKGTGLGLAVCYSIAQRHKAVIKIDTGPAGTIFFVRFKSDIADHEKSMGIA</sequence>
<dbReference type="InterPro" id="IPR003594">
    <property type="entry name" value="HATPase_dom"/>
</dbReference>
<dbReference type="Pfam" id="PF02518">
    <property type="entry name" value="HATPase_c"/>
    <property type="match status" value="1"/>
</dbReference>
<dbReference type="SMART" id="SM00388">
    <property type="entry name" value="HisKA"/>
    <property type="match status" value="1"/>
</dbReference>
<dbReference type="OrthoDB" id="505470at2"/>
<dbReference type="CDD" id="cd00130">
    <property type="entry name" value="PAS"/>
    <property type="match status" value="2"/>
</dbReference>
<keyword evidence="5" id="KW-0547">Nucleotide-binding</keyword>
<evidence type="ECO:0000256" key="5">
    <source>
        <dbReference type="ARBA" id="ARBA00022741"/>
    </source>
</evidence>
<evidence type="ECO:0000256" key="6">
    <source>
        <dbReference type="ARBA" id="ARBA00022777"/>
    </source>
</evidence>
<dbReference type="SUPFAM" id="SSF47384">
    <property type="entry name" value="Homodimeric domain of signal transducing histidine kinase"/>
    <property type="match status" value="1"/>
</dbReference>
<dbReference type="EC" id="2.7.13.3" evidence="2"/>